<proteinExistence type="predicted"/>
<keyword evidence="2" id="KW-1185">Reference proteome</keyword>
<dbReference type="Proteomes" id="UP001380953">
    <property type="component" value="Unassembled WGS sequence"/>
</dbReference>
<name>A0ACC6P692_9BACL</name>
<protein>
    <submittedName>
        <fullName evidence="1">PQQ-binding-like beta-propeller repeat protein</fullName>
    </submittedName>
</protein>
<evidence type="ECO:0000313" key="2">
    <source>
        <dbReference type="Proteomes" id="UP001380953"/>
    </source>
</evidence>
<comment type="caution">
    <text evidence="1">The sequence shown here is derived from an EMBL/GenBank/DDBJ whole genome shotgun (WGS) entry which is preliminary data.</text>
</comment>
<gene>
    <name evidence="1" type="ORF">WKI47_00710</name>
</gene>
<sequence length="777" mass="85143">MTDLQPKNSPNAAFKNKQNLRKTKLLALPAKRFAIALCVPFLLVPATFTPAYAAATTQQQNENGSENKTTLYLPAPYFKTVPNAQDRSSLGVSYYGETGSILNVTDVSGELLQLRTSFGEQVYVPIWYTENQSADTESIQPVILRLKPDAALHLFPGSESVWSADYAASGAISAVQSGDWYGISLPADPGYANGSVVRPALLWVEKSQIQSTQKPVSGLLSADSTVPTAMVRSLTETSLQIGTTQAQTLELLGEPYSRTPLPYSETQTENSKGERGEKWRYERSDAQLTLSFGVDGKLLGWNWILPTSEAAQAGVNSNQPPYAFRYDFRTLPPVASASPELLWQSESKLDAQYLLAASEKVLVLQEDDGYVSGNHLEGGIYAVDRTSGERLWSRDAGYGSVHTLISHDERSALVFTESDPQKDEKPMLRSIRLRDGAVRWSREIEQAETNLTDSNPLFAADTSVVIAVQPNETGKGLLTVRSQQSGSVRWTKEFADPYQVLNQGSNDPYVLIRQGRWIQALDPNSGQAVWSLKSDENTVADPQSTSGLFNGQLASPFDTDPSLRWVALGKDHVRLNASTGEITGRYPILENEQVDVLGNDYLLIRRALNASTYSSGSLFETVLYDVKLKRELWSIAGQADRPLLNQDRVFVLWNGIPAALSIEDGQPLWKTETAEFALGNLGGSAASGSFLRFEDTLLLPYGPDLLAIDAQTGKLLRRIDGVSTLYNESNTQLMRNHFLNSDNHTIYVGSANGSFSAISFEALSRALHGEESTPSAD</sequence>
<accession>A0ACC6P692</accession>
<organism evidence="1 2">
    <name type="scientific">Saccharibacillus sacchari</name>
    <dbReference type="NCBI Taxonomy" id="456493"/>
    <lineage>
        <taxon>Bacteria</taxon>
        <taxon>Bacillati</taxon>
        <taxon>Bacillota</taxon>
        <taxon>Bacilli</taxon>
        <taxon>Bacillales</taxon>
        <taxon>Paenibacillaceae</taxon>
        <taxon>Saccharibacillus</taxon>
    </lineage>
</organism>
<reference evidence="1" key="1">
    <citation type="submission" date="2024-03" db="EMBL/GenBank/DDBJ databases">
        <title>Whole genome sequecning of epiphytes from Marcgravia umbellata leaves.</title>
        <authorList>
            <person name="Kumar G."/>
            <person name="Savka M.A."/>
        </authorList>
    </citation>
    <scope>NUCLEOTIDE SEQUENCE</scope>
    <source>
        <strain evidence="1">RIT_BL5</strain>
    </source>
</reference>
<dbReference type="EMBL" id="JBBKAR010000001">
    <property type="protein sequence ID" value="MEJ8302427.1"/>
    <property type="molecule type" value="Genomic_DNA"/>
</dbReference>
<evidence type="ECO:0000313" key="1">
    <source>
        <dbReference type="EMBL" id="MEJ8302427.1"/>
    </source>
</evidence>